<evidence type="ECO:0000256" key="10">
    <source>
        <dbReference type="SAM" id="Phobius"/>
    </source>
</evidence>
<evidence type="ECO:0000259" key="13">
    <source>
        <dbReference type="Pfam" id="PF23259"/>
    </source>
</evidence>
<dbReference type="InterPro" id="IPR050794">
    <property type="entry name" value="CPA2_transporter"/>
</dbReference>
<accession>A0AAN9PIP1</accession>
<dbReference type="InterPro" id="IPR006153">
    <property type="entry name" value="Cation/H_exchanger_TM"/>
</dbReference>
<feature type="domain" description="Cation/H+ exchanger transmembrane" evidence="11">
    <location>
        <begin position="62"/>
        <end position="445"/>
    </location>
</feature>
<feature type="transmembrane region" description="Helical" evidence="10">
    <location>
        <begin position="286"/>
        <end position="304"/>
    </location>
</feature>
<dbReference type="InterPro" id="IPR038770">
    <property type="entry name" value="Na+/solute_symporter_sf"/>
</dbReference>
<proteinExistence type="inferred from homology"/>
<dbReference type="AlphaFoldDB" id="A0AAN9PIP1"/>
<keyword evidence="15" id="KW-1185">Reference proteome</keyword>
<dbReference type="Proteomes" id="UP001359559">
    <property type="component" value="Unassembled WGS sequence"/>
</dbReference>
<evidence type="ECO:0000256" key="7">
    <source>
        <dbReference type="ARBA" id="ARBA00023065"/>
    </source>
</evidence>
<feature type="transmembrane region" description="Helical" evidence="10">
    <location>
        <begin position="180"/>
        <end position="201"/>
    </location>
</feature>
<feature type="domain" description="Cation/H(+) antiporter C-terminal" evidence="13">
    <location>
        <begin position="649"/>
        <end position="792"/>
    </location>
</feature>
<evidence type="ECO:0000256" key="3">
    <source>
        <dbReference type="ARBA" id="ARBA00022538"/>
    </source>
</evidence>
<keyword evidence="8 10" id="KW-0472">Membrane</keyword>
<dbReference type="GO" id="GO:1902600">
    <property type="term" value="P:proton transmembrane transport"/>
    <property type="evidence" value="ECO:0007669"/>
    <property type="project" value="InterPro"/>
</dbReference>
<protein>
    <recommendedName>
        <fullName evidence="16">Cation/H+ exchanger domain-containing protein</fullName>
    </recommendedName>
</protein>
<dbReference type="GO" id="GO:0016020">
    <property type="term" value="C:membrane"/>
    <property type="evidence" value="ECO:0007669"/>
    <property type="project" value="UniProtKB-SubCell"/>
</dbReference>
<comment type="similarity">
    <text evidence="9">Belongs to the monovalent cation:proton antiporter 2 (CPA2) transporter (TC 2.A.37) family. CHX (TC 2.A.37.4) subfamily.</text>
</comment>
<feature type="transmembrane region" description="Helical" evidence="10">
    <location>
        <begin position="148"/>
        <end position="168"/>
    </location>
</feature>
<evidence type="ECO:0000256" key="8">
    <source>
        <dbReference type="ARBA" id="ARBA00023136"/>
    </source>
</evidence>
<evidence type="ECO:0000259" key="12">
    <source>
        <dbReference type="Pfam" id="PF23256"/>
    </source>
</evidence>
<keyword evidence="7" id="KW-0406">Ion transport</keyword>
<dbReference type="GO" id="GO:0012505">
    <property type="term" value="C:endomembrane system"/>
    <property type="evidence" value="ECO:0007669"/>
    <property type="project" value="TreeGrafter"/>
</dbReference>
<dbReference type="EMBL" id="JAYKXN010000003">
    <property type="protein sequence ID" value="KAK7300860.1"/>
    <property type="molecule type" value="Genomic_DNA"/>
</dbReference>
<feature type="transmembrane region" description="Helical" evidence="10">
    <location>
        <begin position="251"/>
        <end position="274"/>
    </location>
</feature>
<keyword evidence="2" id="KW-0813">Transport</keyword>
<evidence type="ECO:0000256" key="9">
    <source>
        <dbReference type="ARBA" id="ARBA00038341"/>
    </source>
</evidence>
<dbReference type="PANTHER" id="PTHR32468:SF66">
    <property type="entry name" value="CATION_H+ EXCHANGER DOMAIN-CONTAINING PROTEIN"/>
    <property type="match status" value="1"/>
</dbReference>
<dbReference type="Pfam" id="PF23259">
    <property type="entry name" value="CHX17_C"/>
    <property type="match status" value="1"/>
</dbReference>
<evidence type="ECO:0000256" key="1">
    <source>
        <dbReference type="ARBA" id="ARBA00004141"/>
    </source>
</evidence>
<comment type="subcellular location">
    <subcellularLocation>
        <location evidence="1">Membrane</location>
        <topology evidence="1">Multi-pass membrane protein</topology>
    </subcellularLocation>
</comment>
<keyword evidence="4 10" id="KW-0812">Transmembrane</keyword>
<feature type="transmembrane region" description="Helical" evidence="10">
    <location>
        <begin position="310"/>
        <end position="331"/>
    </location>
</feature>
<dbReference type="PANTHER" id="PTHR32468">
    <property type="entry name" value="CATION/H + ANTIPORTER"/>
    <property type="match status" value="1"/>
</dbReference>
<dbReference type="GO" id="GO:0006813">
    <property type="term" value="P:potassium ion transport"/>
    <property type="evidence" value="ECO:0007669"/>
    <property type="project" value="UniProtKB-KW"/>
</dbReference>
<keyword evidence="5" id="KW-0630">Potassium</keyword>
<sequence>MALVNVSTDDDSLFPRTVTNRSLWVCEHWSNTFYHAKGIFHGENPLNHRVPVFFLQTTLLVLMTTWLQVLFAPLGGTAFVPQMLAGVIAGPSVLGNIQSLRKWLFPPRTFYVTETLSYFGCSIYMFLMGVKIDPVMIMRKTGRKSWTIGVCCSLLPIIFGTLAASVLQKFLPPTQDLCKSLYTIALFLSTGSFHVTASHLADLKLLNSEVGQLALSSALVSGLVSATWVTIIVTQQQVGLAQNDAKAFDYMIMSLVVMVIIIICVLRPIMFWMIRQTPKGEPIRESFLVLVFLMLLGCILYGEIIGEHFLIGPIVFGLAVPEGPPLGSALVEKLDTMSSFLLVPTYYLLSGAQVTLNDVQVSSFIVVQLVAIVSFCAKLIGTVLPSMFFKLPLIDALSLGLILTAQGITQLFYLQTCLYLRMVDNEAYSNMMIALLWSTALATPAVKCLYDPSKRYLSLNRRRTIEHASPNEELRLMACVHCEENTTSIINLLEMSNSTPGSPICVYVLHLIQLRGRSAPVFIDHDPNNTKPNLNQTPHNDHSSQHIINAFKSYEQQNFGGDVAVKLFTSISPYETMHDEICMQAAEKRACMLITPFHRQWRSSDISRAQPIRAFNRQLLRTAPCSVGILVERGNLIVNNPLTCVSFYSVGIIFIDGPDDREALSYAMRMANHQNVRVTVIRLIEPHKKNKNSLNRDPDGDLIHKFKVECIQVKRHDYREEIVMDSLETINVVRSLEGCFDLILVGRRHSGESPLFSGLTEWNEYPELGSVGDMLVSSDSAFDGSVLVVQQQNKARVGHHDRQLDHAGSQDSRKESLTILEVPRDKVWL</sequence>
<dbReference type="GO" id="GO:0006885">
    <property type="term" value="P:regulation of pH"/>
    <property type="evidence" value="ECO:0007669"/>
    <property type="project" value="TreeGrafter"/>
</dbReference>
<gene>
    <name evidence="14" type="ORF">RJT34_11711</name>
</gene>
<dbReference type="Pfam" id="PF23256">
    <property type="entry name" value="CHX17_2nd"/>
    <property type="match status" value="1"/>
</dbReference>
<evidence type="ECO:0008006" key="16">
    <source>
        <dbReference type="Google" id="ProtNLM"/>
    </source>
</evidence>
<keyword evidence="6 10" id="KW-1133">Transmembrane helix</keyword>
<keyword evidence="3" id="KW-0633">Potassium transport</keyword>
<feature type="transmembrane region" description="Helical" evidence="10">
    <location>
        <begin position="396"/>
        <end position="415"/>
    </location>
</feature>
<dbReference type="GO" id="GO:0015297">
    <property type="term" value="F:antiporter activity"/>
    <property type="evidence" value="ECO:0007669"/>
    <property type="project" value="InterPro"/>
</dbReference>
<evidence type="ECO:0000259" key="11">
    <source>
        <dbReference type="Pfam" id="PF00999"/>
    </source>
</evidence>
<feature type="transmembrane region" description="Helical" evidence="10">
    <location>
        <begin position="53"/>
        <end position="72"/>
    </location>
</feature>
<evidence type="ECO:0000313" key="15">
    <source>
        <dbReference type="Proteomes" id="UP001359559"/>
    </source>
</evidence>
<dbReference type="Pfam" id="PF00999">
    <property type="entry name" value="Na_H_Exchanger"/>
    <property type="match status" value="1"/>
</dbReference>
<name>A0AAN9PIP1_CLITE</name>
<feature type="transmembrane region" description="Helical" evidence="10">
    <location>
        <begin position="109"/>
        <end position="127"/>
    </location>
</feature>
<dbReference type="InterPro" id="IPR057291">
    <property type="entry name" value="CHX17_2nd"/>
</dbReference>
<evidence type="ECO:0000256" key="5">
    <source>
        <dbReference type="ARBA" id="ARBA00022958"/>
    </source>
</evidence>
<dbReference type="Gene3D" id="1.20.1530.20">
    <property type="match status" value="1"/>
</dbReference>
<feature type="domain" description="Cation/H(+) antiporter central" evidence="12">
    <location>
        <begin position="505"/>
        <end position="634"/>
    </location>
</feature>
<feature type="transmembrane region" description="Helical" evidence="10">
    <location>
        <begin position="338"/>
        <end position="356"/>
    </location>
</feature>
<organism evidence="14 15">
    <name type="scientific">Clitoria ternatea</name>
    <name type="common">Butterfly pea</name>
    <dbReference type="NCBI Taxonomy" id="43366"/>
    <lineage>
        <taxon>Eukaryota</taxon>
        <taxon>Viridiplantae</taxon>
        <taxon>Streptophyta</taxon>
        <taxon>Embryophyta</taxon>
        <taxon>Tracheophyta</taxon>
        <taxon>Spermatophyta</taxon>
        <taxon>Magnoliopsida</taxon>
        <taxon>eudicotyledons</taxon>
        <taxon>Gunneridae</taxon>
        <taxon>Pentapetalae</taxon>
        <taxon>rosids</taxon>
        <taxon>fabids</taxon>
        <taxon>Fabales</taxon>
        <taxon>Fabaceae</taxon>
        <taxon>Papilionoideae</taxon>
        <taxon>50 kb inversion clade</taxon>
        <taxon>NPAAA clade</taxon>
        <taxon>indigoferoid/millettioid clade</taxon>
        <taxon>Phaseoleae</taxon>
        <taxon>Clitoria</taxon>
    </lineage>
</organism>
<evidence type="ECO:0000313" key="14">
    <source>
        <dbReference type="EMBL" id="KAK7300860.1"/>
    </source>
</evidence>
<reference evidence="14 15" key="1">
    <citation type="submission" date="2024-01" db="EMBL/GenBank/DDBJ databases">
        <title>The genomes of 5 underutilized Papilionoideae crops provide insights into root nodulation and disease resistance.</title>
        <authorList>
            <person name="Yuan L."/>
        </authorList>
    </citation>
    <scope>NUCLEOTIDE SEQUENCE [LARGE SCALE GENOMIC DNA]</scope>
    <source>
        <strain evidence="14">LY-2023</strain>
        <tissue evidence="14">Leaf</tissue>
    </source>
</reference>
<comment type="caution">
    <text evidence="14">The sequence shown here is derived from an EMBL/GenBank/DDBJ whole genome shotgun (WGS) entry which is preliminary data.</text>
</comment>
<dbReference type="InterPro" id="IPR057290">
    <property type="entry name" value="CHX17_C"/>
</dbReference>
<evidence type="ECO:0000256" key="4">
    <source>
        <dbReference type="ARBA" id="ARBA00022692"/>
    </source>
</evidence>
<feature type="transmembrane region" description="Helical" evidence="10">
    <location>
        <begin position="362"/>
        <end position="384"/>
    </location>
</feature>
<feature type="transmembrane region" description="Helical" evidence="10">
    <location>
        <begin position="213"/>
        <end position="231"/>
    </location>
</feature>
<evidence type="ECO:0000256" key="2">
    <source>
        <dbReference type="ARBA" id="ARBA00022448"/>
    </source>
</evidence>
<evidence type="ECO:0000256" key="6">
    <source>
        <dbReference type="ARBA" id="ARBA00022989"/>
    </source>
</evidence>